<reference evidence="2 3" key="1">
    <citation type="submission" date="2019-07" db="EMBL/GenBank/DDBJ databases">
        <title>The First High-Quality Draft Genome Sequence of the Causal Agent of the Current Panama Disease Epidemic.</title>
        <authorList>
            <person name="Warmington R.J."/>
            <person name="Kay W."/>
            <person name="Jeffries A."/>
            <person name="Bebber D."/>
            <person name="Moore K."/>
            <person name="Studholme D.J."/>
        </authorList>
    </citation>
    <scope>NUCLEOTIDE SEQUENCE [LARGE SCALE GENOMIC DNA]</scope>
    <source>
        <strain evidence="2 3">TR4</strain>
    </source>
</reference>
<dbReference type="PANTHER" id="PTHR24148:SF64">
    <property type="entry name" value="HETEROKARYON INCOMPATIBILITY DOMAIN-CONTAINING PROTEIN"/>
    <property type="match status" value="1"/>
</dbReference>
<gene>
    <name evidence="2" type="ORF">FocTR4_00004382</name>
</gene>
<dbReference type="InterPro" id="IPR052895">
    <property type="entry name" value="HetReg/Transcr_Mod"/>
</dbReference>
<sequence>MTLSYMWGNPSVTQPITVDDDKTFPATASLQTALRHLRFQDGVRRLWVDAPPAEWQLDGSCAQREPHILARSTNRVHARLALIINYEGDSEVWSYEESLAEKYTCIAWLLIFKCNSLRFLADVKLTEKSDPTVIGLPSWVPNWNPPGNAAFFHTSFRAAGDIPMLPYPLGGHMEEKILNARGF</sequence>
<evidence type="ECO:0000313" key="3">
    <source>
        <dbReference type="Proteomes" id="UP000321331"/>
    </source>
</evidence>
<evidence type="ECO:0000259" key="1">
    <source>
        <dbReference type="Pfam" id="PF06985"/>
    </source>
</evidence>
<dbReference type="InterPro" id="IPR010730">
    <property type="entry name" value="HET"/>
</dbReference>
<organism evidence="2 3">
    <name type="scientific">Fusarium oxysporum f. sp. cubense</name>
    <dbReference type="NCBI Taxonomy" id="61366"/>
    <lineage>
        <taxon>Eukaryota</taxon>
        <taxon>Fungi</taxon>
        <taxon>Dikarya</taxon>
        <taxon>Ascomycota</taxon>
        <taxon>Pezizomycotina</taxon>
        <taxon>Sordariomycetes</taxon>
        <taxon>Hypocreomycetidae</taxon>
        <taxon>Hypocreales</taxon>
        <taxon>Nectriaceae</taxon>
        <taxon>Fusarium</taxon>
        <taxon>Fusarium oxysporum species complex</taxon>
    </lineage>
</organism>
<feature type="domain" description="Heterokaryon incompatibility" evidence="1">
    <location>
        <begin position="2"/>
        <end position="50"/>
    </location>
</feature>
<accession>A0A5C6TD75</accession>
<dbReference type="EMBL" id="VMNF01000004">
    <property type="protein sequence ID" value="TXC09010.1"/>
    <property type="molecule type" value="Genomic_DNA"/>
</dbReference>
<dbReference type="Proteomes" id="UP000321331">
    <property type="component" value="Unassembled WGS sequence"/>
</dbReference>
<proteinExistence type="predicted"/>
<dbReference type="PANTHER" id="PTHR24148">
    <property type="entry name" value="ANKYRIN REPEAT DOMAIN-CONTAINING PROTEIN 39 HOMOLOG-RELATED"/>
    <property type="match status" value="1"/>
</dbReference>
<evidence type="ECO:0000313" key="2">
    <source>
        <dbReference type="EMBL" id="TXC09010.1"/>
    </source>
</evidence>
<name>A0A5C6TD75_FUSOC</name>
<comment type="caution">
    <text evidence="2">The sequence shown here is derived from an EMBL/GenBank/DDBJ whole genome shotgun (WGS) entry which is preliminary data.</text>
</comment>
<protein>
    <recommendedName>
        <fullName evidence="1">Heterokaryon incompatibility domain-containing protein</fullName>
    </recommendedName>
</protein>
<dbReference type="AlphaFoldDB" id="A0A5C6TD75"/>
<dbReference type="Pfam" id="PF06985">
    <property type="entry name" value="HET"/>
    <property type="match status" value="1"/>
</dbReference>